<dbReference type="Proteomes" id="UP000499080">
    <property type="component" value="Unassembled WGS sequence"/>
</dbReference>
<accession>A0A4Y2FLR8</accession>
<evidence type="ECO:0000259" key="2">
    <source>
        <dbReference type="PROSITE" id="PS50994"/>
    </source>
</evidence>
<dbReference type="FunFam" id="3.30.420.10:FF:000032">
    <property type="entry name" value="Retrovirus-related Pol polyprotein from transposon 297-like Protein"/>
    <property type="match status" value="1"/>
</dbReference>
<dbReference type="InterPro" id="IPR001584">
    <property type="entry name" value="Integrase_cat-core"/>
</dbReference>
<sequence length="428" mass="49113">MKTLSKTRERFYWDRLRADVEKWCRECHACGARKGPKTRTKGRLQRYNVGAPFERMALDILGPLPVTTKGNRYVLVLMDYFTKWPEAIPIPDQEASTVAEELVRAWISRYGVPMILHSDQGTNFNSALFTELCKLLGILKTRTTALHPESDGMVERFNRTILNHLSLFVSKNQTDWVTHLPLFLLAYRSADHEATGCTPADMLFGRTLPLPCDILFGRPSDTPSSPNEYLTNLEARLESVHAFARERIKLASERMKTRYDSGATGHHFKEGDQVWMYNPKRRRGLSPKLQQNWEGPYTIVKKLNDVIYRVQRSPNAKPKVIHINRLTPTGLLITVRCNETAGTSVFEEGSSVTFMESRFPAIQVLWLGRGFYKVKHGVTSATLVARMTLATNLATWRQIWRSWRQIDYSRKCNPFLDISIRGRDLGFS</sequence>
<dbReference type="Pfam" id="PF22938">
    <property type="entry name" value="Integrase_p58_C"/>
    <property type="match status" value="1"/>
</dbReference>
<keyword evidence="4" id="KW-1185">Reference proteome</keyword>
<dbReference type="InterPro" id="IPR050951">
    <property type="entry name" value="Retrovirus_Pol_polyprotein"/>
</dbReference>
<dbReference type="Pfam" id="PF17921">
    <property type="entry name" value="Integrase_H2C2"/>
    <property type="match status" value="1"/>
</dbReference>
<dbReference type="EC" id="2.7.7.49" evidence="1"/>
<dbReference type="PANTHER" id="PTHR37984:SF15">
    <property type="entry name" value="INTEGRASE CATALYTIC DOMAIN-CONTAINING PROTEIN"/>
    <property type="match status" value="1"/>
</dbReference>
<comment type="caution">
    <text evidence="3">The sequence shown here is derived from an EMBL/GenBank/DDBJ whole genome shotgun (WGS) entry which is preliminary data.</text>
</comment>
<dbReference type="PROSITE" id="PS50994">
    <property type="entry name" value="INTEGRASE"/>
    <property type="match status" value="1"/>
</dbReference>
<protein>
    <recommendedName>
        <fullName evidence="1">RNA-directed DNA polymerase</fullName>
        <ecNumber evidence="1">2.7.7.49</ecNumber>
    </recommendedName>
</protein>
<reference evidence="3 4" key="1">
    <citation type="journal article" date="2019" name="Sci. Rep.">
        <title>Orb-weaving spider Araneus ventricosus genome elucidates the spidroin gene catalogue.</title>
        <authorList>
            <person name="Kono N."/>
            <person name="Nakamura H."/>
            <person name="Ohtoshi R."/>
            <person name="Moran D.A.P."/>
            <person name="Shinohara A."/>
            <person name="Yoshida Y."/>
            <person name="Fujiwara M."/>
            <person name="Mori M."/>
            <person name="Tomita M."/>
            <person name="Arakawa K."/>
        </authorList>
    </citation>
    <scope>NUCLEOTIDE SEQUENCE [LARGE SCALE GENOMIC DNA]</scope>
</reference>
<organism evidence="3 4">
    <name type="scientific">Araneus ventricosus</name>
    <name type="common">Orbweaver spider</name>
    <name type="synonym">Epeira ventricosa</name>
    <dbReference type="NCBI Taxonomy" id="182803"/>
    <lineage>
        <taxon>Eukaryota</taxon>
        <taxon>Metazoa</taxon>
        <taxon>Ecdysozoa</taxon>
        <taxon>Arthropoda</taxon>
        <taxon>Chelicerata</taxon>
        <taxon>Arachnida</taxon>
        <taxon>Araneae</taxon>
        <taxon>Araneomorphae</taxon>
        <taxon>Entelegynae</taxon>
        <taxon>Araneoidea</taxon>
        <taxon>Araneidae</taxon>
        <taxon>Araneus</taxon>
    </lineage>
</organism>
<evidence type="ECO:0000313" key="3">
    <source>
        <dbReference type="EMBL" id="GBM42181.1"/>
    </source>
</evidence>
<dbReference type="OrthoDB" id="6537797at2759"/>
<dbReference type="GO" id="GO:0015074">
    <property type="term" value="P:DNA integration"/>
    <property type="evidence" value="ECO:0007669"/>
    <property type="project" value="InterPro"/>
</dbReference>
<dbReference type="PANTHER" id="PTHR37984">
    <property type="entry name" value="PROTEIN CBG26694"/>
    <property type="match status" value="1"/>
</dbReference>
<dbReference type="InterPro" id="IPR041588">
    <property type="entry name" value="Integrase_H2C2"/>
</dbReference>
<dbReference type="EMBL" id="BGPR01096479">
    <property type="protein sequence ID" value="GBM42181.1"/>
    <property type="molecule type" value="Genomic_DNA"/>
</dbReference>
<dbReference type="Gene3D" id="3.30.420.10">
    <property type="entry name" value="Ribonuclease H-like superfamily/Ribonuclease H"/>
    <property type="match status" value="1"/>
</dbReference>
<dbReference type="InterPro" id="IPR036397">
    <property type="entry name" value="RNaseH_sf"/>
</dbReference>
<dbReference type="InterPro" id="IPR012337">
    <property type="entry name" value="RNaseH-like_sf"/>
</dbReference>
<name>A0A4Y2FLR8_ARAVE</name>
<evidence type="ECO:0000313" key="4">
    <source>
        <dbReference type="Proteomes" id="UP000499080"/>
    </source>
</evidence>
<dbReference type="AlphaFoldDB" id="A0A4Y2FLR8"/>
<dbReference type="GO" id="GO:0003964">
    <property type="term" value="F:RNA-directed DNA polymerase activity"/>
    <property type="evidence" value="ECO:0007669"/>
    <property type="project" value="UniProtKB-EC"/>
</dbReference>
<dbReference type="Pfam" id="PF00665">
    <property type="entry name" value="rve"/>
    <property type="match status" value="1"/>
</dbReference>
<proteinExistence type="predicted"/>
<feature type="domain" description="Integrase catalytic" evidence="2">
    <location>
        <begin position="48"/>
        <end position="207"/>
    </location>
</feature>
<dbReference type="GO" id="GO:0003676">
    <property type="term" value="F:nucleic acid binding"/>
    <property type="evidence" value="ECO:0007669"/>
    <property type="project" value="InterPro"/>
</dbReference>
<dbReference type="Gene3D" id="1.10.340.70">
    <property type="match status" value="1"/>
</dbReference>
<dbReference type="InterPro" id="IPR054465">
    <property type="entry name" value="Integrase_p58-like_C"/>
</dbReference>
<dbReference type="SUPFAM" id="SSF53098">
    <property type="entry name" value="Ribonuclease H-like"/>
    <property type="match status" value="1"/>
</dbReference>
<evidence type="ECO:0000256" key="1">
    <source>
        <dbReference type="ARBA" id="ARBA00012493"/>
    </source>
</evidence>
<gene>
    <name evidence="3" type="primary">POL_281</name>
    <name evidence="3" type="ORF">AVEN_231696_1</name>
</gene>